<sequence length="159" mass="17761">MKKLTLSALILIAFANLSGCMSIVSEIKNEREKAVADCDKFPKIKGHHLTYCPNTHYAIAKKAMGQYTLIKPTGEMSAHYDNITFSTRHKERFYFIVKQNKQTGVMNLDGQMILPLDNYTGFISYDYTNGFAVCGAFGSVGNAGYQKTCYDENGNKTTL</sequence>
<evidence type="ECO:0000313" key="2">
    <source>
        <dbReference type="EMBL" id="OPH37347.1"/>
    </source>
</evidence>
<dbReference type="EMBL" id="MXAP01000080">
    <property type="protein sequence ID" value="OPH37347.1"/>
    <property type="molecule type" value="Genomic_DNA"/>
</dbReference>
<reference evidence="2 4" key="1">
    <citation type="submission" date="2017-03" db="EMBL/GenBank/DDBJ databases">
        <title>Draft genome sequence of Moraxella equi CCUG 4950T type strain.</title>
        <authorList>
            <person name="Salva-Serra F."/>
            <person name="Engstrom-Jakobsson H."/>
            <person name="Thorell K."/>
            <person name="Jaen-Luchoro D."/>
            <person name="Gonzales-Siles L."/>
            <person name="Karlsson R."/>
            <person name="Yazdan S."/>
            <person name="Boulund F."/>
            <person name="Johnning A."/>
            <person name="Engstrand L."/>
            <person name="Kristiansson E."/>
            <person name="Moore E."/>
        </authorList>
    </citation>
    <scope>NUCLEOTIDE SEQUENCE [LARGE SCALE GENOMIC DNA]</scope>
    <source>
        <strain evidence="2 4">CCUG 4950</strain>
    </source>
</reference>
<evidence type="ECO:0000313" key="5">
    <source>
        <dbReference type="Proteomes" id="UP000254618"/>
    </source>
</evidence>
<feature type="signal peptide" evidence="1">
    <location>
        <begin position="1"/>
        <end position="18"/>
    </location>
</feature>
<dbReference type="EMBL" id="UGQF01000001">
    <property type="protein sequence ID" value="STZ03065.1"/>
    <property type="molecule type" value="Genomic_DNA"/>
</dbReference>
<dbReference type="AlphaFoldDB" id="A0A378QQB0"/>
<dbReference type="Proteomes" id="UP000254618">
    <property type="component" value="Unassembled WGS sequence"/>
</dbReference>
<accession>A0A378QQB0</accession>
<proteinExistence type="predicted"/>
<evidence type="ECO:0000256" key="1">
    <source>
        <dbReference type="SAM" id="SignalP"/>
    </source>
</evidence>
<reference evidence="3 5" key="2">
    <citation type="submission" date="2018-06" db="EMBL/GenBank/DDBJ databases">
        <authorList>
            <consortium name="Pathogen Informatics"/>
            <person name="Doyle S."/>
        </authorList>
    </citation>
    <scope>NUCLEOTIDE SEQUENCE [LARGE SCALE GENOMIC DNA]</scope>
    <source>
        <strain evidence="3 5">NCTC11012</strain>
    </source>
</reference>
<keyword evidence="1" id="KW-0732">Signal</keyword>
<evidence type="ECO:0008006" key="6">
    <source>
        <dbReference type="Google" id="ProtNLM"/>
    </source>
</evidence>
<organism evidence="3 5">
    <name type="scientific">Moraxella equi</name>
    <dbReference type="NCBI Taxonomy" id="60442"/>
    <lineage>
        <taxon>Bacteria</taxon>
        <taxon>Pseudomonadati</taxon>
        <taxon>Pseudomonadota</taxon>
        <taxon>Gammaproteobacteria</taxon>
        <taxon>Moraxellales</taxon>
        <taxon>Moraxellaceae</taxon>
        <taxon>Moraxella</taxon>
    </lineage>
</organism>
<protein>
    <recommendedName>
        <fullName evidence="6">Lipoprotein</fullName>
    </recommendedName>
</protein>
<dbReference type="RefSeq" id="WP_079325959.1">
    <property type="nucleotide sequence ID" value="NZ_MXAP01000080.1"/>
</dbReference>
<name>A0A378QQB0_9GAMM</name>
<gene>
    <name evidence="2" type="ORF">B5J93_08250</name>
    <name evidence="3" type="ORF">NCTC11012_01295</name>
</gene>
<evidence type="ECO:0000313" key="3">
    <source>
        <dbReference type="EMBL" id="STZ03065.1"/>
    </source>
</evidence>
<dbReference type="Proteomes" id="UP000190777">
    <property type="component" value="Unassembled WGS sequence"/>
</dbReference>
<feature type="chain" id="PRO_5016755779" description="Lipoprotein" evidence="1">
    <location>
        <begin position="19"/>
        <end position="159"/>
    </location>
</feature>
<evidence type="ECO:0000313" key="4">
    <source>
        <dbReference type="Proteomes" id="UP000190777"/>
    </source>
</evidence>
<keyword evidence="4" id="KW-1185">Reference proteome</keyword>